<feature type="region of interest" description="Disordered" evidence="1">
    <location>
        <begin position="30"/>
        <end position="66"/>
    </location>
</feature>
<protein>
    <submittedName>
        <fullName evidence="2">Uncharacterized protein</fullName>
    </submittedName>
</protein>
<gene>
    <name evidence="2" type="ORF">LLUT_LOCUS5811</name>
</gene>
<evidence type="ECO:0000313" key="2">
    <source>
        <dbReference type="EMBL" id="CAL0304751.1"/>
    </source>
</evidence>
<sequence>MNVIPDSEIVNPIPAMNMVETQEIHMDVELPPVVKKSAGRPKKGRKTKARNASGSASASSSARSSFYRNRRCSVCNIIGHNKRTCQLATLIARPPTIRKSPRINNVVGVNAEEPATESGLNEPPIASSSINNIESPYAAFFSSSI</sequence>
<name>A0AAV1W721_LUPLU</name>
<accession>A0AAV1W721</accession>
<evidence type="ECO:0000256" key="1">
    <source>
        <dbReference type="SAM" id="MobiDB-lite"/>
    </source>
</evidence>
<feature type="compositionally biased region" description="Basic residues" evidence="1">
    <location>
        <begin position="37"/>
        <end position="49"/>
    </location>
</feature>
<dbReference type="Proteomes" id="UP001497480">
    <property type="component" value="Unassembled WGS sequence"/>
</dbReference>
<reference evidence="2 3" key="1">
    <citation type="submission" date="2024-03" db="EMBL/GenBank/DDBJ databases">
        <authorList>
            <person name="Martinez-Hernandez J."/>
        </authorList>
    </citation>
    <scope>NUCLEOTIDE SEQUENCE [LARGE SCALE GENOMIC DNA]</scope>
</reference>
<proteinExistence type="predicted"/>
<feature type="compositionally biased region" description="Low complexity" evidence="1">
    <location>
        <begin position="50"/>
        <end position="66"/>
    </location>
</feature>
<evidence type="ECO:0000313" key="3">
    <source>
        <dbReference type="Proteomes" id="UP001497480"/>
    </source>
</evidence>
<dbReference type="EMBL" id="CAXHTB010000004">
    <property type="protein sequence ID" value="CAL0304751.1"/>
    <property type="molecule type" value="Genomic_DNA"/>
</dbReference>
<keyword evidence="3" id="KW-1185">Reference proteome</keyword>
<comment type="caution">
    <text evidence="2">The sequence shown here is derived from an EMBL/GenBank/DDBJ whole genome shotgun (WGS) entry which is preliminary data.</text>
</comment>
<dbReference type="AlphaFoldDB" id="A0AAV1W721"/>
<organism evidence="2 3">
    <name type="scientific">Lupinus luteus</name>
    <name type="common">European yellow lupine</name>
    <dbReference type="NCBI Taxonomy" id="3873"/>
    <lineage>
        <taxon>Eukaryota</taxon>
        <taxon>Viridiplantae</taxon>
        <taxon>Streptophyta</taxon>
        <taxon>Embryophyta</taxon>
        <taxon>Tracheophyta</taxon>
        <taxon>Spermatophyta</taxon>
        <taxon>Magnoliopsida</taxon>
        <taxon>eudicotyledons</taxon>
        <taxon>Gunneridae</taxon>
        <taxon>Pentapetalae</taxon>
        <taxon>rosids</taxon>
        <taxon>fabids</taxon>
        <taxon>Fabales</taxon>
        <taxon>Fabaceae</taxon>
        <taxon>Papilionoideae</taxon>
        <taxon>50 kb inversion clade</taxon>
        <taxon>genistoids sensu lato</taxon>
        <taxon>core genistoids</taxon>
        <taxon>Genisteae</taxon>
        <taxon>Lupinus</taxon>
    </lineage>
</organism>